<keyword evidence="2" id="KW-0813">Transport</keyword>
<feature type="transmembrane region" description="Helical" evidence="8">
    <location>
        <begin position="257"/>
        <end position="277"/>
    </location>
</feature>
<proteinExistence type="predicted"/>
<feature type="transmembrane region" description="Helical" evidence="8">
    <location>
        <begin position="289"/>
        <end position="307"/>
    </location>
</feature>
<evidence type="ECO:0000313" key="11">
    <source>
        <dbReference type="Proteomes" id="UP000831484"/>
    </source>
</evidence>
<dbReference type="Gene3D" id="1.20.1250.20">
    <property type="entry name" value="MFS general substrate transporter like domains"/>
    <property type="match status" value="1"/>
</dbReference>
<evidence type="ECO:0000256" key="4">
    <source>
        <dbReference type="ARBA" id="ARBA00022692"/>
    </source>
</evidence>
<feature type="transmembrane region" description="Helical" evidence="8">
    <location>
        <begin position="133"/>
        <end position="156"/>
    </location>
</feature>
<keyword evidence="3" id="KW-1003">Cell membrane</keyword>
<feature type="transmembrane region" description="Helical" evidence="8">
    <location>
        <begin position="353"/>
        <end position="372"/>
    </location>
</feature>
<feature type="transmembrane region" description="Helical" evidence="8">
    <location>
        <begin position="72"/>
        <end position="93"/>
    </location>
</feature>
<dbReference type="AlphaFoldDB" id="A0AB38RIJ8"/>
<dbReference type="PROSITE" id="PS50850">
    <property type="entry name" value="MFS"/>
    <property type="match status" value="1"/>
</dbReference>
<reference evidence="11" key="1">
    <citation type="journal article" date="2022" name="Environ. Microbiol.">
        <title>Functional analysis, diversity, and distribution of carbendazim hydrolases MheI and CbmA, responsible for the initial step in carbendazim degradation.</title>
        <authorList>
            <person name="Zhang M."/>
            <person name="Bai X."/>
            <person name="Li Q."/>
            <person name="Zhang L."/>
            <person name="Zhu Q."/>
            <person name="Gao S."/>
            <person name="Ke Z."/>
            <person name="Jiang M."/>
            <person name="Hu J."/>
            <person name="Qiu J."/>
            <person name="Hong Q."/>
        </authorList>
    </citation>
    <scope>NUCLEOTIDE SEQUENCE [LARGE SCALE GENOMIC DNA]</scope>
    <source>
        <strain evidence="11">djl-6</strain>
    </source>
</reference>
<dbReference type="EMBL" id="CP096563">
    <property type="protein sequence ID" value="UPU44559.1"/>
    <property type="molecule type" value="Genomic_DNA"/>
</dbReference>
<evidence type="ECO:0000313" key="10">
    <source>
        <dbReference type="EMBL" id="UPU44559.1"/>
    </source>
</evidence>
<dbReference type="PANTHER" id="PTHR23517:SF13">
    <property type="entry name" value="MAJOR FACILITATOR SUPERFAMILY MFS_1"/>
    <property type="match status" value="1"/>
</dbReference>
<feature type="transmembrane region" description="Helical" evidence="8">
    <location>
        <begin position="162"/>
        <end position="179"/>
    </location>
</feature>
<dbReference type="SUPFAM" id="SSF103473">
    <property type="entry name" value="MFS general substrate transporter"/>
    <property type="match status" value="1"/>
</dbReference>
<dbReference type="GO" id="GO:0022857">
    <property type="term" value="F:transmembrane transporter activity"/>
    <property type="evidence" value="ECO:0007669"/>
    <property type="project" value="InterPro"/>
</dbReference>
<feature type="transmembrane region" description="Helical" evidence="8">
    <location>
        <begin position="99"/>
        <end position="121"/>
    </location>
</feature>
<protein>
    <submittedName>
        <fullName evidence="10">MFS transporter</fullName>
    </submittedName>
</protein>
<dbReference type="InterPro" id="IPR036259">
    <property type="entry name" value="MFS_trans_sf"/>
</dbReference>
<keyword evidence="4 8" id="KW-0812">Transmembrane</keyword>
<dbReference type="GO" id="GO:0005886">
    <property type="term" value="C:plasma membrane"/>
    <property type="evidence" value="ECO:0007669"/>
    <property type="project" value="UniProtKB-SubCell"/>
</dbReference>
<feature type="transmembrane region" description="Helical" evidence="8">
    <location>
        <begin position="46"/>
        <end position="65"/>
    </location>
</feature>
<dbReference type="InterPro" id="IPR050171">
    <property type="entry name" value="MFS_Transporters"/>
</dbReference>
<organism evidence="10 11">
    <name type="scientific">Rhodococcus qingshengii JCM 15477</name>
    <dbReference type="NCBI Taxonomy" id="1303681"/>
    <lineage>
        <taxon>Bacteria</taxon>
        <taxon>Bacillati</taxon>
        <taxon>Actinomycetota</taxon>
        <taxon>Actinomycetes</taxon>
        <taxon>Mycobacteriales</taxon>
        <taxon>Nocardiaceae</taxon>
        <taxon>Rhodococcus</taxon>
        <taxon>Rhodococcus erythropolis group</taxon>
    </lineage>
</organism>
<feature type="transmembrane region" description="Helical" evidence="8">
    <location>
        <begin position="378"/>
        <end position="397"/>
    </location>
</feature>
<evidence type="ECO:0000256" key="8">
    <source>
        <dbReference type="SAM" id="Phobius"/>
    </source>
</evidence>
<feature type="domain" description="Major facilitator superfamily (MFS) profile" evidence="9">
    <location>
        <begin position="1"/>
        <end position="404"/>
    </location>
</feature>
<evidence type="ECO:0000256" key="3">
    <source>
        <dbReference type="ARBA" id="ARBA00022475"/>
    </source>
</evidence>
<dbReference type="InterPro" id="IPR011701">
    <property type="entry name" value="MFS"/>
</dbReference>
<evidence type="ECO:0000256" key="1">
    <source>
        <dbReference type="ARBA" id="ARBA00004651"/>
    </source>
</evidence>
<dbReference type="PANTHER" id="PTHR23517">
    <property type="entry name" value="RESISTANCE PROTEIN MDTM, PUTATIVE-RELATED-RELATED"/>
    <property type="match status" value="1"/>
</dbReference>
<sequence>MGDPSRRGFISVLAVLLSTGWAANHFASLIPVLRVDEGLSHTVLDGVFGIYALGLLPGLLTGGALSDRVGRAVVVLPGALIASLGTLILLLWHDAPGLMVGRLVVGIGAGLAIGAGTAWAADLRGKSGTVMAGVVLTSGFALGPLFSGLLAQFAAFPLATPFVVSAFLSVGSVTAAAVWSRTPVSVEAATITPVPDGAERSVANAPDGAERSVANAPDGAERSVANALLWALPLAPWVFASATVSFVTMTARLGDRYSGPLLPGFAAALTLGAGILVQTAARHRNWGPQAGTTGAALAALGYCLVAVGGAHPALGLFIVCALVLGTAYGLCLREGLLDLESLAPPASRGALTGIFYVGTYLGFGLPVLLVVIEPTMGPSLPLVILAAVAAVVAVVRFRRLRSTQASASHPRLEVASV</sequence>
<evidence type="ECO:0000256" key="6">
    <source>
        <dbReference type="ARBA" id="ARBA00023136"/>
    </source>
</evidence>
<name>A0AB38RIJ8_RHOSG</name>
<evidence type="ECO:0000259" key="9">
    <source>
        <dbReference type="PROSITE" id="PS50850"/>
    </source>
</evidence>
<evidence type="ECO:0000256" key="5">
    <source>
        <dbReference type="ARBA" id="ARBA00022989"/>
    </source>
</evidence>
<evidence type="ECO:0000256" key="7">
    <source>
        <dbReference type="SAM" id="MobiDB-lite"/>
    </source>
</evidence>
<feature type="transmembrane region" description="Helical" evidence="8">
    <location>
        <begin position="313"/>
        <end position="332"/>
    </location>
</feature>
<gene>
    <name evidence="10" type="ORF">M0639_07690</name>
</gene>
<keyword evidence="11" id="KW-1185">Reference proteome</keyword>
<keyword evidence="6 8" id="KW-0472">Membrane</keyword>
<feature type="transmembrane region" description="Helical" evidence="8">
    <location>
        <begin position="227"/>
        <end position="251"/>
    </location>
</feature>
<comment type="subcellular location">
    <subcellularLocation>
        <location evidence="1">Cell membrane</location>
        <topology evidence="1">Multi-pass membrane protein</topology>
    </subcellularLocation>
</comment>
<keyword evidence="5 8" id="KW-1133">Transmembrane helix</keyword>
<dbReference type="RefSeq" id="WP_208722024.1">
    <property type="nucleotide sequence ID" value="NZ_CP096563.1"/>
</dbReference>
<dbReference type="InterPro" id="IPR020846">
    <property type="entry name" value="MFS_dom"/>
</dbReference>
<dbReference type="Proteomes" id="UP000831484">
    <property type="component" value="Chromosome"/>
</dbReference>
<dbReference type="Pfam" id="PF07690">
    <property type="entry name" value="MFS_1"/>
    <property type="match status" value="1"/>
</dbReference>
<feature type="region of interest" description="Disordered" evidence="7">
    <location>
        <begin position="197"/>
        <end position="217"/>
    </location>
</feature>
<accession>A0AB38RIJ8</accession>
<evidence type="ECO:0000256" key="2">
    <source>
        <dbReference type="ARBA" id="ARBA00022448"/>
    </source>
</evidence>